<reference evidence="2" key="1">
    <citation type="journal article" date="2019" name="Int. J. Syst. Evol. Microbiol.">
        <title>The Global Catalogue of Microorganisms (GCM) 10K type strain sequencing project: providing services to taxonomists for standard genome sequencing and annotation.</title>
        <authorList>
            <consortium name="The Broad Institute Genomics Platform"/>
            <consortium name="The Broad Institute Genome Sequencing Center for Infectious Disease"/>
            <person name="Wu L."/>
            <person name="Ma J."/>
        </authorList>
    </citation>
    <scope>NUCLEOTIDE SEQUENCE [LARGE SCALE GENOMIC DNA]</scope>
    <source>
        <strain evidence="2">CCUG 49452</strain>
    </source>
</reference>
<dbReference type="RefSeq" id="WP_382432109.1">
    <property type="nucleotide sequence ID" value="NZ_JBHSHJ010000005.1"/>
</dbReference>
<evidence type="ECO:0000313" key="2">
    <source>
        <dbReference type="Proteomes" id="UP001596001"/>
    </source>
</evidence>
<dbReference type="Proteomes" id="UP001596001">
    <property type="component" value="Unassembled WGS sequence"/>
</dbReference>
<accession>A0ABV9QH98</accession>
<evidence type="ECO:0000313" key="1">
    <source>
        <dbReference type="EMBL" id="MFC4789072.1"/>
    </source>
</evidence>
<protein>
    <submittedName>
        <fullName evidence="1">Uncharacterized protein</fullName>
    </submittedName>
</protein>
<sequence>MSYLQAFTDTEQELAKRWLATQVASMMGRKLEEGDWSRVYCLAKNIPDGGWSNLHIDINHQGLGLEMKLLRIPGLRNKPIQSVCGTSLMHPAATRSIRIEDTSRHADDVMHEVFQQYAELIQERTNRVKEAAPHRTPDMRTGWLIWEDNLTEFLYFEERMLPPNPEQFTAEWNITPVRGSRKASKSLWIFDKDTKKKRYSVTTSAGIKIQPYFDVPPPSDKNLYYFRVQSEPVNSTTIRLWISTATAQALRSKLGSLDSTTVSTAILKAIECVGKIVQAPEEEEGLAVAVEISKEAHIQLLAAWEAVSDEHHAQLLLKALA</sequence>
<organism evidence="1 2">
    <name type="scientific">Giesbergeria sinuosa</name>
    <dbReference type="NCBI Taxonomy" id="80883"/>
    <lineage>
        <taxon>Bacteria</taxon>
        <taxon>Pseudomonadati</taxon>
        <taxon>Pseudomonadota</taxon>
        <taxon>Betaproteobacteria</taxon>
        <taxon>Burkholderiales</taxon>
        <taxon>Comamonadaceae</taxon>
        <taxon>Giesbergeria</taxon>
    </lineage>
</organism>
<dbReference type="EMBL" id="JBHSHJ010000005">
    <property type="protein sequence ID" value="MFC4789072.1"/>
    <property type="molecule type" value="Genomic_DNA"/>
</dbReference>
<keyword evidence="2" id="KW-1185">Reference proteome</keyword>
<name>A0ABV9QH98_9BURK</name>
<comment type="caution">
    <text evidence="1">The sequence shown here is derived from an EMBL/GenBank/DDBJ whole genome shotgun (WGS) entry which is preliminary data.</text>
</comment>
<gene>
    <name evidence="1" type="ORF">ACFO6X_08780</name>
</gene>
<proteinExistence type="predicted"/>